<evidence type="ECO:0000313" key="2">
    <source>
        <dbReference type="Proteomes" id="UP000290378"/>
    </source>
</evidence>
<organism evidence="1 2">
    <name type="scientific">Arcobacter cloacae</name>
    <dbReference type="NCBI Taxonomy" id="1054034"/>
    <lineage>
        <taxon>Bacteria</taxon>
        <taxon>Pseudomonadati</taxon>
        <taxon>Campylobacterota</taxon>
        <taxon>Epsilonproteobacteria</taxon>
        <taxon>Campylobacterales</taxon>
        <taxon>Arcobacteraceae</taxon>
        <taxon>Arcobacter</taxon>
    </lineage>
</organism>
<dbReference type="InterPro" id="IPR020889">
    <property type="entry name" value="LipoPS_assembly_LptD"/>
</dbReference>
<name>A0A6M8NHP2_9BACT</name>
<dbReference type="Proteomes" id="UP000290378">
    <property type="component" value="Unassembled WGS sequence"/>
</dbReference>
<dbReference type="PANTHER" id="PTHR30189:SF1">
    <property type="entry name" value="LPS-ASSEMBLY PROTEIN LPTD"/>
    <property type="match status" value="1"/>
</dbReference>
<gene>
    <name evidence="1" type="ORF">CP963_09450</name>
</gene>
<dbReference type="GO" id="GO:1990351">
    <property type="term" value="C:transporter complex"/>
    <property type="evidence" value="ECO:0007669"/>
    <property type="project" value="TreeGrafter"/>
</dbReference>
<dbReference type="AlphaFoldDB" id="A0A6M8NHP2"/>
<keyword evidence="2" id="KW-1185">Reference proteome</keyword>
<proteinExistence type="inferred from homology"/>
<accession>A0A6M8NHP2</accession>
<sequence>MYKRIISTLVITSALLQAQEMKNEKFQLVAEDLKSKENVLTATGNVVIFSPTYYLSADKVIYHQESEIFELFDNVLIIKDNNIQTQSNYAFVDLKTDSLNQEPTFLYENSSKLWVNSKESSKNNELVELNSSIISSCDCINPDWSIRASSIDYDTENKWVDAYNPRLYVKNVPVLYSPYLGFPTDTTRRTGLLLPTLGYSGDDGIYYSQPIFIAPADNYDLELIPQIRTFRGNGIYAHYRYADSPDSILRVKTGIFKEYKDYKEENNLENSEYFGVDINYTRRNIFSNSDISDDGLYSSLRYLNAVEYITLEDEDATISTDKKVESKINYFYNTPDYYTGAYARYYIDTSKKSNNQTLQELPQLHFHSYNKELFLDGLLYSVDTKFMNYTRPEGLTANIYEISVPISYSKYFLDDYLYFTVENKTLLSKYEYGNTDRVKYEDGNLIQNRTSFLVGSDLIKPYEDYLHTMNLTSEYIIPKNLKEDGDLYGATGKSIVVKGRKPTVAEKENNDKWDPLKPFPTIEEDKNIVLSLNQSLYNKDSLKQIINHKMSQSILYDELDNPELQNYENYVKINHNYGSISGRAVYNVQDDEFIESSVNNTLTYEKLSFSAGYYESKETENSNKEDLESYRFSTSYKIAKDYSIRYYENYNLKEKIRNKQGVGFNIDDSCWNLDLSIEREIEPTSRNSSNDTYKSIEQDIVFVNLTLKPIGGVKYKYKIENDDK</sequence>
<dbReference type="InterPro" id="IPR050218">
    <property type="entry name" value="LptD"/>
</dbReference>
<dbReference type="HAMAP" id="MF_01411">
    <property type="entry name" value="LPS_assembly_LptD"/>
    <property type="match status" value="1"/>
</dbReference>
<dbReference type="RefSeq" id="WP_129013920.1">
    <property type="nucleotide sequence ID" value="NZ_CBCSEI010000006.1"/>
</dbReference>
<dbReference type="GO" id="GO:0043165">
    <property type="term" value="P:Gram-negative-bacterium-type cell outer membrane assembly"/>
    <property type="evidence" value="ECO:0007669"/>
    <property type="project" value="InterPro"/>
</dbReference>
<protein>
    <submittedName>
        <fullName evidence="1">Organic solvent tolerance protein</fullName>
    </submittedName>
</protein>
<dbReference type="GO" id="GO:0015920">
    <property type="term" value="P:lipopolysaccharide transport"/>
    <property type="evidence" value="ECO:0007669"/>
    <property type="project" value="InterPro"/>
</dbReference>
<dbReference type="PANTHER" id="PTHR30189">
    <property type="entry name" value="LPS-ASSEMBLY PROTEIN"/>
    <property type="match status" value="1"/>
</dbReference>
<dbReference type="GO" id="GO:0009279">
    <property type="term" value="C:cell outer membrane"/>
    <property type="evidence" value="ECO:0007669"/>
    <property type="project" value="InterPro"/>
</dbReference>
<reference evidence="1 2" key="1">
    <citation type="submission" date="2017-09" db="EMBL/GenBank/DDBJ databases">
        <title>Genomics of the genus Arcobacter.</title>
        <authorList>
            <person name="Perez-Cataluna A."/>
            <person name="Figueras M.J."/>
            <person name="Salas-Masso N."/>
        </authorList>
    </citation>
    <scope>NUCLEOTIDE SEQUENCE [LARGE SCALE GENOMIC DNA]</scope>
    <source>
        <strain evidence="1 2">CECT 7834</strain>
    </source>
</reference>
<comment type="caution">
    <text evidence="1">The sequence shown here is derived from an EMBL/GenBank/DDBJ whole genome shotgun (WGS) entry which is preliminary data.</text>
</comment>
<evidence type="ECO:0000313" key="1">
    <source>
        <dbReference type="EMBL" id="RXI39922.1"/>
    </source>
</evidence>
<dbReference type="EMBL" id="NXII01000012">
    <property type="protein sequence ID" value="RXI39922.1"/>
    <property type="molecule type" value="Genomic_DNA"/>
</dbReference>